<evidence type="ECO:0000256" key="3">
    <source>
        <dbReference type="ARBA" id="ARBA00022692"/>
    </source>
</evidence>
<reference evidence="9 10" key="1">
    <citation type="submission" date="2018-08" db="EMBL/GenBank/DDBJ databases">
        <title>A genome reference for cultivated species of the human gut microbiota.</title>
        <authorList>
            <person name="Zou Y."/>
            <person name="Xue W."/>
            <person name="Luo G."/>
        </authorList>
    </citation>
    <scope>NUCLEOTIDE SEQUENCE [LARGE SCALE GENOMIC DNA]</scope>
    <source>
        <strain evidence="9 10">AF18-46</strain>
    </source>
</reference>
<dbReference type="GO" id="GO:0005384">
    <property type="term" value="F:manganese ion transmembrane transporter activity"/>
    <property type="evidence" value="ECO:0007669"/>
    <property type="project" value="UniProtKB-UniRule"/>
</dbReference>
<gene>
    <name evidence="8" type="primary">mntP</name>
    <name evidence="9" type="ORF">DWX20_03360</name>
</gene>
<accession>A0A412PIW9</accession>
<comment type="function">
    <text evidence="8">Probably functions as a manganese efflux pump.</text>
</comment>
<evidence type="ECO:0000256" key="6">
    <source>
        <dbReference type="ARBA" id="ARBA00023136"/>
    </source>
</evidence>
<evidence type="ECO:0000256" key="5">
    <source>
        <dbReference type="ARBA" id="ARBA00023065"/>
    </source>
</evidence>
<keyword evidence="1 8" id="KW-0813">Transport</keyword>
<evidence type="ECO:0000256" key="2">
    <source>
        <dbReference type="ARBA" id="ARBA00022475"/>
    </source>
</evidence>
<keyword evidence="5 8" id="KW-0406">Ion transport</keyword>
<evidence type="ECO:0000256" key="4">
    <source>
        <dbReference type="ARBA" id="ARBA00022989"/>
    </source>
</evidence>
<feature type="transmembrane region" description="Helical" evidence="8">
    <location>
        <begin position="140"/>
        <end position="161"/>
    </location>
</feature>
<dbReference type="AlphaFoldDB" id="A0A412PIW9"/>
<organism evidence="9 10">
    <name type="scientific">Solobacterium moorei</name>
    <dbReference type="NCBI Taxonomy" id="102148"/>
    <lineage>
        <taxon>Bacteria</taxon>
        <taxon>Bacillati</taxon>
        <taxon>Bacillota</taxon>
        <taxon>Erysipelotrichia</taxon>
        <taxon>Erysipelotrichales</taxon>
        <taxon>Erysipelotrichaceae</taxon>
        <taxon>Solobacterium</taxon>
    </lineage>
</organism>
<dbReference type="PANTHER" id="PTHR35529:SF1">
    <property type="entry name" value="MANGANESE EFFLUX PUMP MNTP-RELATED"/>
    <property type="match status" value="1"/>
</dbReference>
<name>A0A412PIW9_9FIRM</name>
<feature type="transmembrane region" description="Helical" evidence="8">
    <location>
        <begin position="173"/>
        <end position="194"/>
    </location>
</feature>
<comment type="caution">
    <text evidence="9">The sequence shown here is derived from an EMBL/GenBank/DDBJ whole genome shotgun (WGS) entry which is preliminary data.</text>
</comment>
<comment type="subcellular location">
    <subcellularLocation>
        <location evidence="8">Cell membrane</location>
        <topology evidence="8">Multi-pass membrane protein</topology>
    </subcellularLocation>
</comment>
<keyword evidence="2 8" id="KW-1003">Cell membrane</keyword>
<evidence type="ECO:0000256" key="8">
    <source>
        <dbReference type="HAMAP-Rule" id="MF_01521"/>
    </source>
</evidence>
<dbReference type="EMBL" id="QRWX01000001">
    <property type="protein sequence ID" value="RGT58092.1"/>
    <property type="molecule type" value="Genomic_DNA"/>
</dbReference>
<protein>
    <recommendedName>
        <fullName evidence="8">Putative manganese efflux pump MntP</fullName>
    </recommendedName>
</protein>
<evidence type="ECO:0000313" key="10">
    <source>
        <dbReference type="Proteomes" id="UP000284731"/>
    </source>
</evidence>
<dbReference type="Pfam" id="PF02659">
    <property type="entry name" value="Mntp"/>
    <property type="match status" value="1"/>
</dbReference>
<keyword evidence="3 8" id="KW-0812">Transmembrane</keyword>
<proteinExistence type="inferred from homology"/>
<evidence type="ECO:0000256" key="7">
    <source>
        <dbReference type="ARBA" id="ARBA00023211"/>
    </source>
</evidence>
<dbReference type="HAMAP" id="MF_01521">
    <property type="entry name" value="MntP_pump"/>
    <property type="match status" value="1"/>
</dbReference>
<feature type="transmembrane region" description="Helical" evidence="8">
    <location>
        <begin position="40"/>
        <end position="62"/>
    </location>
</feature>
<dbReference type="GO" id="GO:0005886">
    <property type="term" value="C:plasma membrane"/>
    <property type="evidence" value="ECO:0007669"/>
    <property type="project" value="UniProtKB-SubCell"/>
</dbReference>
<feature type="transmembrane region" description="Helical" evidence="8">
    <location>
        <begin position="68"/>
        <end position="92"/>
    </location>
</feature>
<sequence length="195" mass="20993">MDMIKLLIQAALLGVGLAMDAFSVSMANGMNEKKMAISRMIQIAVVFAGFQFLMPMIGWFAVHTVSSTFTIFMDAVPWIALILLLYIGGGMIKDGLEEEEEGEAEYEASTRKLLIQGIATSIDALSVGFTIAHYSLSSAFITSVIIAVVTFVICYIGIILGKKFGMVFANKSSILGGMILIFIGIEIFVTGIGLL</sequence>
<comment type="similarity">
    <text evidence="8">Belongs to the MntP (TC 9.B.29) family.</text>
</comment>
<evidence type="ECO:0000313" key="9">
    <source>
        <dbReference type="EMBL" id="RGT58092.1"/>
    </source>
</evidence>
<keyword evidence="6 8" id="KW-0472">Membrane</keyword>
<dbReference type="InterPro" id="IPR022929">
    <property type="entry name" value="Put_MntP"/>
</dbReference>
<dbReference type="PANTHER" id="PTHR35529">
    <property type="entry name" value="MANGANESE EFFLUX PUMP MNTP-RELATED"/>
    <property type="match status" value="1"/>
</dbReference>
<evidence type="ECO:0000256" key="1">
    <source>
        <dbReference type="ARBA" id="ARBA00022448"/>
    </source>
</evidence>
<keyword evidence="7 8" id="KW-0464">Manganese</keyword>
<feature type="transmembrane region" description="Helical" evidence="8">
    <location>
        <begin position="6"/>
        <end position="28"/>
    </location>
</feature>
<keyword evidence="4 8" id="KW-1133">Transmembrane helix</keyword>
<dbReference type="InterPro" id="IPR003810">
    <property type="entry name" value="Mntp/YtaF"/>
</dbReference>
<dbReference type="Proteomes" id="UP000284731">
    <property type="component" value="Unassembled WGS sequence"/>
</dbReference>